<protein>
    <submittedName>
        <fullName evidence="4">Alpha/beta-hydrolase</fullName>
    </submittedName>
</protein>
<accession>A0A6A6UQ62</accession>
<dbReference type="AlphaFoldDB" id="A0A6A6UQ62"/>
<gene>
    <name evidence="4" type="ORF">BT63DRAFT_422029</name>
</gene>
<dbReference type="EMBL" id="MU004231">
    <property type="protein sequence ID" value="KAF2673920.1"/>
    <property type="molecule type" value="Genomic_DNA"/>
</dbReference>
<dbReference type="Gene3D" id="3.40.50.1820">
    <property type="entry name" value="alpha/beta hydrolase"/>
    <property type="match status" value="1"/>
</dbReference>
<dbReference type="PANTHER" id="PTHR33630">
    <property type="entry name" value="CUTINASE RV1984C-RELATED-RELATED"/>
    <property type="match status" value="1"/>
</dbReference>
<evidence type="ECO:0000313" key="4">
    <source>
        <dbReference type="EMBL" id="KAF2673920.1"/>
    </source>
</evidence>
<reference evidence="4" key="1">
    <citation type="journal article" date="2020" name="Stud. Mycol.">
        <title>101 Dothideomycetes genomes: a test case for predicting lifestyles and emergence of pathogens.</title>
        <authorList>
            <person name="Haridas S."/>
            <person name="Albert R."/>
            <person name="Binder M."/>
            <person name="Bloem J."/>
            <person name="Labutti K."/>
            <person name="Salamov A."/>
            <person name="Andreopoulos B."/>
            <person name="Baker S."/>
            <person name="Barry K."/>
            <person name="Bills G."/>
            <person name="Bluhm B."/>
            <person name="Cannon C."/>
            <person name="Castanera R."/>
            <person name="Culley D."/>
            <person name="Daum C."/>
            <person name="Ezra D."/>
            <person name="Gonzalez J."/>
            <person name="Henrissat B."/>
            <person name="Kuo A."/>
            <person name="Liang C."/>
            <person name="Lipzen A."/>
            <person name="Lutzoni F."/>
            <person name="Magnuson J."/>
            <person name="Mondo S."/>
            <person name="Nolan M."/>
            <person name="Ohm R."/>
            <person name="Pangilinan J."/>
            <person name="Park H.-J."/>
            <person name="Ramirez L."/>
            <person name="Alfaro M."/>
            <person name="Sun H."/>
            <person name="Tritt A."/>
            <person name="Yoshinaga Y."/>
            <person name="Zwiers L.-H."/>
            <person name="Turgeon B."/>
            <person name="Goodwin S."/>
            <person name="Spatafora J."/>
            <person name="Crous P."/>
            <person name="Grigoriev I."/>
        </authorList>
    </citation>
    <scope>NUCLEOTIDE SEQUENCE</scope>
    <source>
        <strain evidence="4">CBS 115976</strain>
    </source>
</reference>
<dbReference type="GO" id="GO:0052689">
    <property type="term" value="F:carboxylic ester hydrolase activity"/>
    <property type="evidence" value="ECO:0007669"/>
    <property type="project" value="UniProtKB-ARBA"/>
</dbReference>
<evidence type="ECO:0000256" key="3">
    <source>
        <dbReference type="SAM" id="MobiDB-lite"/>
    </source>
</evidence>
<dbReference type="OrthoDB" id="3225429at2759"/>
<keyword evidence="5" id="KW-1185">Reference proteome</keyword>
<organism evidence="4 5">
    <name type="scientific">Microthyrium microscopicum</name>
    <dbReference type="NCBI Taxonomy" id="703497"/>
    <lineage>
        <taxon>Eukaryota</taxon>
        <taxon>Fungi</taxon>
        <taxon>Dikarya</taxon>
        <taxon>Ascomycota</taxon>
        <taxon>Pezizomycotina</taxon>
        <taxon>Dothideomycetes</taxon>
        <taxon>Dothideomycetes incertae sedis</taxon>
        <taxon>Microthyriales</taxon>
        <taxon>Microthyriaceae</taxon>
        <taxon>Microthyrium</taxon>
    </lineage>
</organism>
<keyword evidence="2" id="KW-1015">Disulfide bond</keyword>
<dbReference type="InterPro" id="IPR029058">
    <property type="entry name" value="AB_hydrolase_fold"/>
</dbReference>
<evidence type="ECO:0000313" key="5">
    <source>
        <dbReference type="Proteomes" id="UP000799302"/>
    </source>
</evidence>
<dbReference type="InterPro" id="IPR000675">
    <property type="entry name" value="Cutinase/axe"/>
</dbReference>
<dbReference type="Pfam" id="PF01083">
    <property type="entry name" value="Cutinase"/>
    <property type="match status" value="1"/>
</dbReference>
<sequence>MEPRSPYGIVVGDPLFDALQKKDPKVTGYAVNYPASFALDSKVKGAADVVAHLESQSKTCPDQKYVLVGYSQGADVMHGASVQLKADMYPRVIGFVLFGDPGNRGPNVRSPLGGTVPPLPKELAEKLMENCAPGDPVCTGSGTKVADHLVYVENPWISDSVAYIQKQLETGGKAGPKPSPNGGEKDKATAANEAALSELGVMLGGTKDQLSALAGKGGKGA</sequence>
<dbReference type="Proteomes" id="UP000799302">
    <property type="component" value="Unassembled WGS sequence"/>
</dbReference>
<dbReference type="PANTHER" id="PTHR33630:SF9">
    <property type="entry name" value="CUTINASE 4"/>
    <property type="match status" value="1"/>
</dbReference>
<evidence type="ECO:0000256" key="1">
    <source>
        <dbReference type="ARBA" id="ARBA00022801"/>
    </source>
</evidence>
<feature type="region of interest" description="Disordered" evidence="3">
    <location>
        <begin position="170"/>
        <end position="191"/>
    </location>
</feature>
<dbReference type="SMART" id="SM01110">
    <property type="entry name" value="Cutinase"/>
    <property type="match status" value="1"/>
</dbReference>
<evidence type="ECO:0000256" key="2">
    <source>
        <dbReference type="ARBA" id="ARBA00023157"/>
    </source>
</evidence>
<dbReference type="SUPFAM" id="SSF53474">
    <property type="entry name" value="alpha/beta-Hydrolases"/>
    <property type="match status" value="1"/>
</dbReference>
<keyword evidence="1 4" id="KW-0378">Hydrolase</keyword>
<name>A0A6A6UQ62_9PEZI</name>
<proteinExistence type="predicted"/>